<accession>A0A4C1VB85</accession>
<organism evidence="1 2">
    <name type="scientific">Eumeta variegata</name>
    <name type="common">Bagworm moth</name>
    <name type="synonym">Eumeta japonica</name>
    <dbReference type="NCBI Taxonomy" id="151549"/>
    <lineage>
        <taxon>Eukaryota</taxon>
        <taxon>Metazoa</taxon>
        <taxon>Ecdysozoa</taxon>
        <taxon>Arthropoda</taxon>
        <taxon>Hexapoda</taxon>
        <taxon>Insecta</taxon>
        <taxon>Pterygota</taxon>
        <taxon>Neoptera</taxon>
        <taxon>Endopterygota</taxon>
        <taxon>Lepidoptera</taxon>
        <taxon>Glossata</taxon>
        <taxon>Ditrysia</taxon>
        <taxon>Tineoidea</taxon>
        <taxon>Psychidae</taxon>
        <taxon>Oiketicinae</taxon>
        <taxon>Eumeta</taxon>
    </lineage>
</organism>
<dbReference type="Proteomes" id="UP000299102">
    <property type="component" value="Unassembled WGS sequence"/>
</dbReference>
<dbReference type="AlphaFoldDB" id="A0A4C1VB85"/>
<evidence type="ECO:0000313" key="1">
    <source>
        <dbReference type="EMBL" id="GBP35770.1"/>
    </source>
</evidence>
<evidence type="ECO:0000313" key="2">
    <source>
        <dbReference type="Proteomes" id="UP000299102"/>
    </source>
</evidence>
<proteinExistence type="predicted"/>
<keyword evidence="2" id="KW-1185">Reference proteome</keyword>
<gene>
    <name evidence="1" type="ORF">EVAR_20623_1</name>
</gene>
<reference evidence="1 2" key="1">
    <citation type="journal article" date="2019" name="Commun. Biol.">
        <title>The bagworm genome reveals a unique fibroin gene that provides high tensile strength.</title>
        <authorList>
            <person name="Kono N."/>
            <person name="Nakamura H."/>
            <person name="Ohtoshi R."/>
            <person name="Tomita M."/>
            <person name="Numata K."/>
            <person name="Arakawa K."/>
        </authorList>
    </citation>
    <scope>NUCLEOTIDE SEQUENCE [LARGE SCALE GENOMIC DNA]</scope>
</reference>
<comment type="caution">
    <text evidence="1">The sequence shown here is derived from an EMBL/GenBank/DDBJ whole genome shotgun (WGS) entry which is preliminary data.</text>
</comment>
<protein>
    <submittedName>
        <fullName evidence="1">Uncharacterized protein</fullName>
    </submittedName>
</protein>
<sequence>MDTSWSRLLRRLPSRPACCLPPIKEIHYCGGISEIETVTLAKSKFKASPREELRAEFGTEIENTTGGEIECKTCVIVKSVRGVRIRNSNDIVIVKDADIPILALKV</sequence>
<name>A0A4C1VB85_EUMVA</name>
<dbReference type="EMBL" id="BGZK01000309">
    <property type="protein sequence ID" value="GBP35770.1"/>
    <property type="molecule type" value="Genomic_DNA"/>
</dbReference>